<feature type="transmembrane region" description="Helical" evidence="5">
    <location>
        <begin position="884"/>
        <end position="912"/>
    </location>
</feature>
<feature type="transmembrane region" description="Helical" evidence="5">
    <location>
        <begin position="924"/>
        <end position="940"/>
    </location>
</feature>
<dbReference type="PROSITE" id="PS50261">
    <property type="entry name" value="G_PROTEIN_RECEP_F2_4"/>
    <property type="match status" value="1"/>
</dbReference>
<dbReference type="GO" id="GO:0004930">
    <property type="term" value="F:G protein-coupled receptor activity"/>
    <property type="evidence" value="ECO:0007669"/>
    <property type="project" value="InterPro"/>
</dbReference>
<feature type="transmembrane region" description="Helical" evidence="5">
    <location>
        <begin position="960"/>
        <end position="978"/>
    </location>
</feature>
<dbReference type="PANTHER" id="PTHR45902:SF1">
    <property type="entry name" value="LATROPHILIN RECEPTOR-LIKE PROTEIN A"/>
    <property type="match status" value="1"/>
</dbReference>
<dbReference type="InParanoid" id="A0A1S3HHB1"/>
<evidence type="ECO:0000313" key="8">
    <source>
        <dbReference type="Proteomes" id="UP000085678"/>
    </source>
</evidence>
<keyword evidence="8" id="KW-1185">Reference proteome</keyword>
<keyword evidence="2 5" id="KW-0812">Transmembrane</keyword>
<dbReference type="InterPro" id="IPR053231">
    <property type="entry name" value="GPCR_LN-TM7"/>
</dbReference>
<organism evidence="8 9">
    <name type="scientific">Lingula anatina</name>
    <name type="common">Brachiopod</name>
    <name type="synonym">Lingula unguis</name>
    <dbReference type="NCBI Taxonomy" id="7574"/>
    <lineage>
        <taxon>Eukaryota</taxon>
        <taxon>Metazoa</taxon>
        <taxon>Spiralia</taxon>
        <taxon>Lophotrochozoa</taxon>
        <taxon>Brachiopoda</taxon>
        <taxon>Linguliformea</taxon>
        <taxon>Lingulata</taxon>
        <taxon>Lingulida</taxon>
        <taxon>Linguloidea</taxon>
        <taxon>Lingulidae</taxon>
        <taxon>Lingula</taxon>
    </lineage>
</organism>
<reference evidence="9" key="1">
    <citation type="submission" date="2025-08" db="UniProtKB">
        <authorList>
            <consortium name="RefSeq"/>
        </authorList>
    </citation>
    <scope>IDENTIFICATION</scope>
    <source>
        <tissue evidence="9">Gonads</tissue>
    </source>
</reference>
<dbReference type="InterPro" id="IPR000832">
    <property type="entry name" value="GPCR_2_secretin-like"/>
</dbReference>
<feature type="transmembrane region" description="Helical" evidence="5">
    <location>
        <begin position="1115"/>
        <end position="1136"/>
    </location>
</feature>
<evidence type="ECO:0000256" key="1">
    <source>
        <dbReference type="ARBA" id="ARBA00004141"/>
    </source>
</evidence>
<dbReference type="GO" id="GO:0007166">
    <property type="term" value="P:cell surface receptor signaling pathway"/>
    <property type="evidence" value="ECO:0007669"/>
    <property type="project" value="InterPro"/>
</dbReference>
<keyword evidence="3 5" id="KW-1133">Transmembrane helix</keyword>
<dbReference type="AlphaFoldDB" id="A0A1S3HHB1"/>
<sequence>MFLSNRALVWYLHVCAFVNVGSAVKTNLSSSSEDENDLPHLLRIFHRNEEEINRLCPLINITFSCGHYGDDSPYCSCDPETCMAYGDCCHDVAFNGSEAEIRRLKNNKNKLNQTSCVTLPGMSNAVKMVTSCPPNADNITSMECFNAGRTANIDPKRDLPVWSKTSRVVYRNLFCALCHNDTEIQPWLLNFHCKSPDVINSLPRNSTDKLSLLRQIVSLPSCSILFKQRSHMEGDMHMCRTNANKNSDNITVDFLSVDLWYEEWMAPFQPFEYGDLIQTCNVTGLWKNYDEEQIARCGAYHQWVVGGLPPNLFSATNSTPPVSESTTEVPKMETVMIFTEYRPDERSHMWSSFGLFANVDCALCNGVILRNDSLICPQAKANIREAHTSFSNRVLSGVQPFSMLMDFGPDFKMAAAGKRIIQEGCPAGYVKRKGYEKCRKIICPAGMIPSGTDCIDQFPEINLNCSFKVPVKLYAFSVDATHPVSCKDLIESIANAAGGSIPDEIQCEYTEDKGKVSNGDTYGCKLEPLIVLIGIFKTRIIYRACAQPFLSKTLPLNEQNNIYLAGSALWKAISSSAASAIESSFGEHLQKPWDSRDLINKVVVRHKLPEYYISISGTLTIELNSTLQSPMHNRINETERCVLGHLLHHFESLGVSLIFAEGPSSNQISVEKTTNRKPGHLTTSFTNISFTLEYAKQNFIDGNFSLETTYGTVRVYLSNIVLSSLTMDMPYFVHYPVSEQTNLLCPTSPYILCPSFNCCDSSILNSKQSNIMASKSRADSKYRVSAINPGLSVAMNVFEIPQFVQNKQDRRLPNVTKISEDTLNCSRVRLNRSEFTGDGNIITLSVSGLTLNQSNFIKDGEGVLICVDDYLKEKSNTTPESSHVLVQVIVSYSLLSLSVLCLVFTIITYLLFVDLRKGLPGKNSFNLCVTLMVAQLLFLLNYVPSQNNAVCKVFAIVMHYWWLCSFAWMTACAFHMCWTFTYPFSIAQFDYSDIRKWHIIYCLISYCSPLVIVIPCVVIDFCECSSISIGYGTGGSSCWIGNTMALAYSFALPVGITILLQLGFFIRTAIALRPVPSVERCGSNYNQFVVYCKLSTLMGFGWIFAFIAAFTSLSFMWYLFYVFSCLQGAFICFSYIMKKSVLQRYRNYCRKKSPGHISSTTSMSMTTLTSAKNARSATYVAAPEVAV</sequence>
<dbReference type="GO" id="GO:0016020">
    <property type="term" value="C:membrane"/>
    <property type="evidence" value="ECO:0007669"/>
    <property type="project" value="UniProtKB-SubCell"/>
</dbReference>
<evidence type="ECO:0000256" key="4">
    <source>
        <dbReference type="ARBA" id="ARBA00023136"/>
    </source>
</evidence>
<evidence type="ECO:0000256" key="5">
    <source>
        <dbReference type="SAM" id="Phobius"/>
    </source>
</evidence>
<dbReference type="KEGG" id="lak:106155268"/>
<evidence type="ECO:0000256" key="3">
    <source>
        <dbReference type="ARBA" id="ARBA00022989"/>
    </source>
</evidence>
<gene>
    <name evidence="9" type="primary">LOC106155268</name>
</gene>
<feature type="transmembrane region" description="Helical" evidence="5">
    <location>
        <begin position="999"/>
        <end position="1021"/>
    </location>
</feature>
<accession>A0A1S3HHB1</accession>
<dbReference type="Proteomes" id="UP000085678">
    <property type="component" value="Unplaced"/>
</dbReference>
<name>A0A1S3HHB1_LINAN</name>
<keyword evidence="4 5" id="KW-0472">Membrane</keyword>
<feature type="domain" description="G-protein coupled receptors family 2 profile 2" evidence="7">
    <location>
        <begin position="887"/>
        <end position="1139"/>
    </location>
</feature>
<dbReference type="OrthoDB" id="6134459at2759"/>
<dbReference type="GeneID" id="106155268"/>
<dbReference type="CDD" id="cd15039">
    <property type="entry name" value="7tmB3_Methuselah-like"/>
    <property type="match status" value="1"/>
</dbReference>
<dbReference type="PANTHER" id="PTHR45902">
    <property type="entry name" value="LATROPHILIN RECEPTOR-LIKE PROTEIN A"/>
    <property type="match status" value="1"/>
</dbReference>
<dbReference type="RefSeq" id="XP_013385465.1">
    <property type="nucleotide sequence ID" value="XM_013530011.2"/>
</dbReference>
<feature type="transmembrane region" description="Helical" evidence="5">
    <location>
        <begin position="1045"/>
        <end position="1067"/>
    </location>
</feature>
<feature type="signal peptide" evidence="6">
    <location>
        <begin position="1"/>
        <end position="23"/>
    </location>
</feature>
<dbReference type="Gene3D" id="1.20.1070.10">
    <property type="entry name" value="Rhodopsin 7-helix transmembrane proteins"/>
    <property type="match status" value="1"/>
</dbReference>
<evidence type="ECO:0000313" key="9">
    <source>
        <dbReference type="RefSeq" id="XP_013385465.1"/>
    </source>
</evidence>
<evidence type="ECO:0000259" key="7">
    <source>
        <dbReference type="PROSITE" id="PS50261"/>
    </source>
</evidence>
<feature type="chain" id="PRO_5010366847" evidence="6">
    <location>
        <begin position="24"/>
        <end position="1187"/>
    </location>
</feature>
<dbReference type="InterPro" id="IPR017981">
    <property type="entry name" value="GPCR_2-like_7TM"/>
</dbReference>
<proteinExistence type="predicted"/>
<keyword evidence="6" id="KW-0732">Signal</keyword>
<evidence type="ECO:0000256" key="2">
    <source>
        <dbReference type="ARBA" id="ARBA00022692"/>
    </source>
</evidence>
<evidence type="ECO:0000256" key="6">
    <source>
        <dbReference type="SAM" id="SignalP"/>
    </source>
</evidence>
<feature type="transmembrane region" description="Helical" evidence="5">
    <location>
        <begin position="1088"/>
        <end position="1109"/>
    </location>
</feature>
<comment type="subcellular location">
    <subcellularLocation>
        <location evidence="1">Membrane</location>
        <topology evidence="1">Multi-pass membrane protein</topology>
    </subcellularLocation>
</comment>
<dbReference type="Pfam" id="PF00002">
    <property type="entry name" value="7tm_2"/>
    <property type="match status" value="1"/>
</dbReference>
<protein>
    <submittedName>
        <fullName evidence="9">Uncharacterized protein LOC106155268</fullName>
    </submittedName>
</protein>